<dbReference type="STRING" id="933852.A0A0C3AB96"/>
<gene>
    <name evidence="9" type="ORF">M408DRAFT_79767</name>
    <name evidence="8" type="ORF">M408DRAFT_82681</name>
</gene>
<evidence type="ECO:0000256" key="2">
    <source>
        <dbReference type="ARBA" id="ARBA00022552"/>
    </source>
</evidence>
<evidence type="ECO:0000313" key="8">
    <source>
        <dbReference type="EMBL" id="KIM20011.1"/>
    </source>
</evidence>
<dbReference type="Gene3D" id="2.130.10.10">
    <property type="entry name" value="YVTN repeat-like/Quinoprotein amine dehydrogenase"/>
    <property type="match status" value="2"/>
</dbReference>
<feature type="domain" description="U3 small nucleolar RNA-associated protein 15 C-terminal" evidence="7">
    <location>
        <begin position="375"/>
        <end position="511"/>
    </location>
</feature>
<dbReference type="InterPro" id="IPR020472">
    <property type="entry name" value="WD40_PAC1"/>
</dbReference>
<reference evidence="9" key="3">
    <citation type="submission" date="2015-02" db="EMBL/GenBank/DDBJ databases">
        <title>Evolutionary Origins and Diversification of the Mycorrhizal Mutualists.</title>
        <authorList>
            <consortium name="DOE Joint Genome Institute"/>
            <consortium name="Mycorrhizal Genomics Consortium"/>
            <person name="Kohler A."/>
            <person name="Kuo A."/>
            <person name="Nagy L.G."/>
            <person name="Floudas D."/>
            <person name="Copeland A."/>
            <person name="Barry K.W."/>
            <person name="Cichocki N."/>
            <person name="Veneault-Fourrey C."/>
            <person name="LaButti K."/>
            <person name="Lindquist E.A."/>
            <person name="Lipzen A."/>
            <person name="Lundell T."/>
            <person name="Morin E."/>
            <person name="Murat C."/>
            <person name="Riley R."/>
            <person name="Ohm R."/>
            <person name="Sun H."/>
            <person name="Tunlid A."/>
            <person name="Henrissat B."/>
            <person name="Grigoriev I.V."/>
            <person name="Hibbett D.S."/>
            <person name="Martin F."/>
        </authorList>
    </citation>
    <scope>NUCLEOTIDE SEQUENCE</scope>
    <source>
        <strain evidence="9 10">MAFF 305830</strain>
    </source>
</reference>
<dbReference type="EMBL" id="KN824490">
    <property type="protein sequence ID" value="KIM20011.1"/>
    <property type="molecule type" value="Genomic_DNA"/>
</dbReference>
<dbReference type="InterPro" id="IPR015943">
    <property type="entry name" value="WD40/YVTN_repeat-like_dom_sf"/>
</dbReference>
<accession>A0A0C3AB96</accession>
<dbReference type="GO" id="GO:0005730">
    <property type="term" value="C:nucleolus"/>
    <property type="evidence" value="ECO:0007669"/>
    <property type="project" value="UniProtKB-SubCell"/>
</dbReference>
<evidence type="ECO:0000256" key="3">
    <source>
        <dbReference type="ARBA" id="ARBA00022574"/>
    </source>
</evidence>
<sequence>MDYQRVVVRKHPKTTPKQSSEGRFWRQFKNPVFIKDSAPITSVHFTASKPHRYAVTSGARVQIYAPRTQKLVKTISRFKDVAHSGNIRADGKLVVAGDDSGLIFDIASRSILRTFNEHKQPTHVAKFSTNSTQILTCSDDATVKLWDMPSESPIVTFTSHTDYVRSGVVSIANPSLILTGSYDSTVRLFDAREGACVMTMKGGGGGAAALPVEQVVMFPSGSAAISSSGPIVRVWDLIAGGRCLRAMSNHQKTVTALSFDGSSGRLLTGSLDHMVKVYDVTNYKVVHTMRYPAPLLSLAVSPDNTHIAAGMTDGTLSIRRRDPKASERQSEEAEKAALRQGTYEFFATGMLGNIGEGHIKPKQKNIKPMGVPGEMKVVPQKKKKLKEYDRHLKAFKYGAALDSVLRKEVPPTVTFSLIQELVQRDGVRIALAGRDDVLLEPVLNLLIRHLSDPRFGEMVCDIASIVIEMYSSVLGQSPIIDVLFMRLQKKLAAELKFQKEVVKLKGAVDMIIASSALVQL</sequence>
<evidence type="ECO:0000259" key="7">
    <source>
        <dbReference type="Pfam" id="PF09384"/>
    </source>
</evidence>
<dbReference type="Proteomes" id="UP000054097">
    <property type="component" value="Unassembled WGS sequence"/>
</dbReference>
<dbReference type="SMART" id="SM00320">
    <property type="entry name" value="WD40"/>
    <property type="match status" value="6"/>
</dbReference>
<dbReference type="InterPro" id="IPR018983">
    <property type="entry name" value="U3_snoRNA-assocProt_15_C"/>
</dbReference>
<dbReference type="SUPFAM" id="SSF50978">
    <property type="entry name" value="WD40 repeat-like"/>
    <property type="match status" value="1"/>
</dbReference>
<dbReference type="OrthoDB" id="431715at2759"/>
<dbReference type="PANTHER" id="PTHR19924">
    <property type="entry name" value="UTP15 U3 SMALL NUCLEOLAR RNA-ASSOCIATED PROTEIN 15 FAMILY MEMBER"/>
    <property type="match status" value="1"/>
</dbReference>
<evidence type="ECO:0000313" key="10">
    <source>
        <dbReference type="Proteomes" id="UP000054097"/>
    </source>
</evidence>
<evidence type="ECO:0000256" key="1">
    <source>
        <dbReference type="ARBA" id="ARBA00004604"/>
    </source>
</evidence>
<dbReference type="GO" id="GO:0006364">
    <property type="term" value="P:rRNA processing"/>
    <property type="evidence" value="ECO:0007669"/>
    <property type="project" value="UniProtKB-KW"/>
</dbReference>
<keyword evidence="4" id="KW-0677">Repeat</keyword>
<dbReference type="EMBL" id="KN824367">
    <property type="protein sequence ID" value="KIM21935.1"/>
    <property type="molecule type" value="Genomic_DNA"/>
</dbReference>
<keyword evidence="3 6" id="KW-0853">WD repeat</keyword>
<feature type="repeat" description="WD" evidence="6">
    <location>
        <begin position="247"/>
        <end position="288"/>
    </location>
</feature>
<dbReference type="InterPro" id="IPR001680">
    <property type="entry name" value="WD40_rpt"/>
</dbReference>
<dbReference type="Pfam" id="PF00400">
    <property type="entry name" value="WD40"/>
    <property type="match status" value="4"/>
</dbReference>
<evidence type="ECO:0000256" key="5">
    <source>
        <dbReference type="ARBA" id="ARBA00023242"/>
    </source>
</evidence>
<feature type="repeat" description="WD" evidence="6">
    <location>
        <begin position="115"/>
        <end position="156"/>
    </location>
</feature>
<comment type="subcellular location">
    <subcellularLocation>
        <location evidence="1">Nucleus</location>
        <location evidence="1">Nucleolus</location>
    </subcellularLocation>
</comment>
<evidence type="ECO:0000256" key="6">
    <source>
        <dbReference type="PROSITE-ProRule" id="PRU00221"/>
    </source>
</evidence>
<reference evidence="9 10" key="1">
    <citation type="submission" date="2014-04" db="EMBL/GenBank/DDBJ databases">
        <authorList>
            <consortium name="DOE Joint Genome Institute"/>
            <person name="Kuo A."/>
            <person name="Zuccaro A."/>
            <person name="Kohler A."/>
            <person name="Nagy L.G."/>
            <person name="Floudas D."/>
            <person name="Copeland A."/>
            <person name="Barry K.W."/>
            <person name="Cichocki N."/>
            <person name="Veneault-Fourrey C."/>
            <person name="LaButti K."/>
            <person name="Lindquist E.A."/>
            <person name="Lipzen A."/>
            <person name="Lundell T."/>
            <person name="Morin E."/>
            <person name="Murat C."/>
            <person name="Sun H."/>
            <person name="Tunlid A."/>
            <person name="Henrissat B."/>
            <person name="Grigoriev I.V."/>
            <person name="Hibbett D.S."/>
            <person name="Martin F."/>
            <person name="Nordberg H.P."/>
            <person name="Cantor M.N."/>
            <person name="Hua S.X."/>
        </authorList>
    </citation>
    <scope>NUCLEOTIDE SEQUENCE [LARGE SCALE GENOMIC DNA]</scope>
    <source>
        <strain evidence="9 10">MAFF 305830</strain>
    </source>
</reference>
<keyword evidence="5" id="KW-0539">Nucleus</keyword>
<dbReference type="InterPro" id="IPR019775">
    <property type="entry name" value="WD40_repeat_CS"/>
</dbReference>
<dbReference type="PRINTS" id="PR00320">
    <property type="entry name" value="GPROTEINBRPT"/>
</dbReference>
<feature type="repeat" description="WD" evidence="6">
    <location>
        <begin position="157"/>
        <end position="199"/>
    </location>
</feature>
<dbReference type="HOGENOM" id="CLU_021102_4_0_1"/>
<dbReference type="AlphaFoldDB" id="A0A0C3AB96"/>
<dbReference type="CDD" id="cd00200">
    <property type="entry name" value="WD40"/>
    <property type="match status" value="1"/>
</dbReference>
<organism evidence="9 10">
    <name type="scientific">Serendipita vermifera MAFF 305830</name>
    <dbReference type="NCBI Taxonomy" id="933852"/>
    <lineage>
        <taxon>Eukaryota</taxon>
        <taxon>Fungi</taxon>
        <taxon>Dikarya</taxon>
        <taxon>Basidiomycota</taxon>
        <taxon>Agaricomycotina</taxon>
        <taxon>Agaricomycetes</taxon>
        <taxon>Sebacinales</taxon>
        <taxon>Serendipitaceae</taxon>
        <taxon>Serendipita</taxon>
    </lineage>
</organism>
<dbReference type="PROSITE" id="PS50082">
    <property type="entry name" value="WD_REPEATS_2"/>
    <property type="match status" value="3"/>
</dbReference>
<dbReference type="PANTHER" id="PTHR19924:SF26">
    <property type="entry name" value="U3 SMALL NUCLEOLAR RNA-ASSOCIATED PROTEIN 15 HOMOLOG"/>
    <property type="match status" value="1"/>
</dbReference>
<dbReference type="PROSITE" id="PS50294">
    <property type="entry name" value="WD_REPEATS_REGION"/>
    <property type="match status" value="2"/>
</dbReference>
<evidence type="ECO:0000256" key="4">
    <source>
        <dbReference type="ARBA" id="ARBA00022737"/>
    </source>
</evidence>
<dbReference type="GO" id="GO:0045943">
    <property type="term" value="P:positive regulation of transcription by RNA polymerase I"/>
    <property type="evidence" value="ECO:0007669"/>
    <property type="project" value="TreeGrafter"/>
</dbReference>
<dbReference type="InterPro" id="IPR036322">
    <property type="entry name" value="WD40_repeat_dom_sf"/>
</dbReference>
<reference evidence="10" key="2">
    <citation type="submission" date="2015-01" db="EMBL/GenBank/DDBJ databases">
        <title>Evolutionary Origins and Diversification of the Mycorrhizal Mutualists.</title>
        <authorList>
            <consortium name="DOE Joint Genome Institute"/>
            <consortium name="Mycorrhizal Genomics Consortium"/>
            <person name="Kohler A."/>
            <person name="Kuo A."/>
            <person name="Nagy L.G."/>
            <person name="Floudas D."/>
            <person name="Copeland A."/>
            <person name="Barry K.W."/>
            <person name="Cichocki N."/>
            <person name="Veneault-Fourrey C."/>
            <person name="LaButti K."/>
            <person name="Lindquist E.A."/>
            <person name="Lipzen A."/>
            <person name="Lundell T."/>
            <person name="Morin E."/>
            <person name="Murat C."/>
            <person name="Riley R."/>
            <person name="Ohm R."/>
            <person name="Sun H."/>
            <person name="Tunlid A."/>
            <person name="Henrissat B."/>
            <person name="Grigoriev I.V."/>
            <person name="Hibbett D.S."/>
            <person name="Martin F."/>
        </authorList>
    </citation>
    <scope>NUCLEOTIDE SEQUENCE [LARGE SCALE GENOMIC DNA]</scope>
    <source>
        <strain evidence="10">MAFF 305830</strain>
    </source>
</reference>
<dbReference type="Pfam" id="PF09384">
    <property type="entry name" value="UTP15_C"/>
    <property type="match status" value="1"/>
</dbReference>
<protein>
    <recommendedName>
        <fullName evidence="7">U3 small nucleolar RNA-associated protein 15 C-terminal domain-containing protein</fullName>
    </recommendedName>
</protein>
<keyword evidence="2" id="KW-0698">rRNA processing</keyword>
<proteinExistence type="predicted"/>
<keyword evidence="10" id="KW-1185">Reference proteome</keyword>
<dbReference type="PROSITE" id="PS00678">
    <property type="entry name" value="WD_REPEATS_1"/>
    <property type="match status" value="1"/>
</dbReference>
<name>A0A0C3AB96_SERVB</name>
<evidence type="ECO:0000313" key="9">
    <source>
        <dbReference type="EMBL" id="KIM21935.1"/>
    </source>
</evidence>